<keyword evidence="5" id="KW-1185">Reference proteome</keyword>
<evidence type="ECO:0000313" key="4">
    <source>
        <dbReference type="EMBL" id="KAF2706137.1"/>
    </source>
</evidence>
<dbReference type="AlphaFoldDB" id="A0A6G1K164"/>
<protein>
    <submittedName>
        <fullName evidence="4">Short-chain dehydrogenase/ reductase-like protein</fullName>
    </submittedName>
</protein>
<name>A0A6G1K164_9PLEO</name>
<evidence type="ECO:0000256" key="3">
    <source>
        <dbReference type="ARBA" id="ARBA00023002"/>
    </source>
</evidence>
<sequence>MSLKYNKVLLIGATSGIGLAYAEKIVADGKKIIIVGRRKENLDAFVDEHGKDKAEAIVFDITDLAKIHAFAADVTSRHPDLDCVLLNSGIQRGFDFTKPETVDLDLLGLEFTTNYLAYVHLTHAFLPHLQKQDNETSLIYTSSGLALVPNFLRPNYSASKAALHHFILALREQFKEGPGNIKIIEIFPPAVQTELHDEKHQPDIKNGRSMGMPLDEFTEDSWAKLVKGDDQIPVGFVEKSFEEFEKTRQKTFGTLSKIVKEGNSM</sequence>
<dbReference type="InterPro" id="IPR020904">
    <property type="entry name" value="Sc_DH/Rdtase_CS"/>
</dbReference>
<dbReference type="PRINTS" id="PR00081">
    <property type="entry name" value="GDHRDH"/>
</dbReference>
<dbReference type="InterPro" id="IPR036291">
    <property type="entry name" value="NAD(P)-bd_dom_sf"/>
</dbReference>
<evidence type="ECO:0000313" key="5">
    <source>
        <dbReference type="Proteomes" id="UP000799428"/>
    </source>
</evidence>
<reference evidence="4" key="1">
    <citation type="journal article" date="2020" name="Stud. Mycol.">
        <title>101 Dothideomycetes genomes: a test case for predicting lifestyles and emergence of pathogens.</title>
        <authorList>
            <person name="Haridas S."/>
            <person name="Albert R."/>
            <person name="Binder M."/>
            <person name="Bloem J."/>
            <person name="Labutti K."/>
            <person name="Salamov A."/>
            <person name="Andreopoulos B."/>
            <person name="Baker S."/>
            <person name="Barry K."/>
            <person name="Bills G."/>
            <person name="Bluhm B."/>
            <person name="Cannon C."/>
            <person name="Castanera R."/>
            <person name="Culley D."/>
            <person name="Daum C."/>
            <person name="Ezra D."/>
            <person name="Gonzalez J."/>
            <person name="Henrissat B."/>
            <person name="Kuo A."/>
            <person name="Liang C."/>
            <person name="Lipzen A."/>
            <person name="Lutzoni F."/>
            <person name="Magnuson J."/>
            <person name="Mondo S."/>
            <person name="Nolan M."/>
            <person name="Ohm R."/>
            <person name="Pangilinan J."/>
            <person name="Park H.-J."/>
            <person name="Ramirez L."/>
            <person name="Alfaro M."/>
            <person name="Sun H."/>
            <person name="Tritt A."/>
            <person name="Yoshinaga Y."/>
            <person name="Zwiers L.-H."/>
            <person name="Turgeon B."/>
            <person name="Goodwin S."/>
            <person name="Spatafora J."/>
            <person name="Crous P."/>
            <person name="Grigoriev I."/>
        </authorList>
    </citation>
    <scope>NUCLEOTIDE SEQUENCE</scope>
    <source>
        <strain evidence="4">CBS 279.74</strain>
    </source>
</reference>
<dbReference type="GO" id="GO:0016491">
    <property type="term" value="F:oxidoreductase activity"/>
    <property type="evidence" value="ECO:0007669"/>
    <property type="project" value="UniProtKB-KW"/>
</dbReference>
<dbReference type="Proteomes" id="UP000799428">
    <property type="component" value="Unassembled WGS sequence"/>
</dbReference>
<dbReference type="PROSITE" id="PS00061">
    <property type="entry name" value="ADH_SHORT"/>
    <property type="match status" value="1"/>
</dbReference>
<keyword evidence="2" id="KW-0521">NADP</keyword>
<dbReference type="PANTHER" id="PTHR43669">
    <property type="entry name" value="5-KETO-D-GLUCONATE 5-REDUCTASE"/>
    <property type="match status" value="1"/>
</dbReference>
<organism evidence="4 5">
    <name type="scientific">Pleomassaria siparia CBS 279.74</name>
    <dbReference type="NCBI Taxonomy" id="1314801"/>
    <lineage>
        <taxon>Eukaryota</taxon>
        <taxon>Fungi</taxon>
        <taxon>Dikarya</taxon>
        <taxon>Ascomycota</taxon>
        <taxon>Pezizomycotina</taxon>
        <taxon>Dothideomycetes</taxon>
        <taxon>Pleosporomycetidae</taxon>
        <taxon>Pleosporales</taxon>
        <taxon>Pleomassariaceae</taxon>
        <taxon>Pleomassaria</taxon>
    </lineage>
</organism>
<accession>A0A6G1K164</accession>
<dbReference type="Gene3D" id="3.40.50.720">
    <property type="entry name" value="NAD(P)-binding Rossmann-like Domain"/>
    <property type="match status" value="1"/>
</dbReference>
<gene>
    <name evidence="4" type="ORF">K504DRAFT_459461</name>
</gene>
<evidence type="ECO:0000256" key="2">
    <source>
        <dbReference type="ARBA" id="ARBA00022857"/>
    </source>
</evidence>
<dbReference type="Pfam" id="PF00106">
    <property type="entry name" value="adh_short"/>
    <property type="match status" value="1"/>
</dbReference>
<dbReference type="PANTHER" id="PTHR43669:SF11">
    <property type="entry name" value="SHORT-CHAIN DEHYDROGENASE_OXIDOREDUCTASE"/>
    <property type="match status" value="1"/>
</dbReference>
<comment type="similarity">
    <text evidence="1">Belongs to the short-chain dehydrogenases/reductases (SDR) family.</text>
</comment>
<evidence type="ECO:0000256" key="1">
    <source>
        <dbReference type="ARBA" id="ARBA00006484"/>
    </source>
</evidence>
<dbReference type="SUPFAM" id="SSF51735">
    <property type="entry name" value="NAD(P)-binding Rossmann-fold domains"/>
    <property type="match status" value="1"/>
</dbReference>
<proteinExistence type="inferred from homology"/>
<dbReference type="OrthoDB" id="37659at2759"/>
<dbReference type="InterPro" id="IPR002347">
    <property type="entry name" value="SDR_fam"/>
</dbReference>
<dbReference type="EMBL" id="MU005776">
    <property type="protein sequence ID" value="KAF2706137.1"/>
    <property type="molecule type" value="Genomic_DNA"/>
</dbReference>
<keyword evidence="3" id="KW-0560">Oxidoreductase</keyword>